<organism evidence="2 3">
    <name type="scientific">Pocillopora meandrina</name>
    <dbReference type="NCBI Taxonomy" id="46732"/>
    <lineage>
        <taxon>Eukaryota</taxon>
        <taxon>Metazoa</taxon>
        <taxon>Cnidaria</taxon>
        <taxon>Anthozoa</taxon>
        <taxon>Hexacorallia</taxon>
        <taxon>Scleractinia</taxon>
        <taxon>Astrocoeniina</taxon>
        <taxon>Pocilloporidae</taxon>
        <taxon>Pocillopora</taxon>
    </lineage>
</organism>
<gene>
    <name evidence="2" type="ORF">PMEA_00028971</name>
</gene>
<reference evidence="2 3" key="1">
    <citation type="submission" date="2022-05" db="EMBL/GenBank/DDBJ databases">
        <authorList>
            <consortium name="Genoscope - CEA"/>
            <person name="William W."/>
        </authorList>
    </citation>
    <scope>NUCLEOTIDE SEQUENCE [LARGE SCALE GENOMIC DNA]</scope>
</reference>
<keyword evidence="3" id="KW-1185">Reference proteome</keyword>
<dbReference type="AlphaFoldDB" id="A0AAU9W593"/>
<evidence type="ECO:0000256" key="1">
    <source>
        <dbReference type="SAM" id="SignalP"/>
    </source>
</evidence>
<protein>
    <submittedName>
        <fullName evidence="2">Uncharacterized protein</fullName>
    </submittedName>
</protein>
<evidence type="ECO:0000313" key="2">
    <source>
        <dbReference type="EMBL" id="CAH3042710.1"/>
    </source>
</evidence>
<dbReference type="EMBL" id="CALNXJ010000006">
    <property type="protein sequence ID" value="CAH3042710.1"/>
    <property type="molecule type" value="Genomic_DNA"/>
</dbReference>
<accession>A0AAU9W593</accession>
<name>A0AAU9W593_9CNID</name>
<evidence type="ECO:0000313" key="3">
    <source>
        <dbReference type="Proteomes" id="UP001159428"/>
    </source>
</evidence>
<proteinExistence type="predicted"/>
<keyword evidence="1" id="KW-0732">Signal</keyword>
<comment type="caution">
    <text evidence="2">The sequence shown here is derived from an EMBL/GenBank/DDBJ whole genome shotgun (WGS) entry which is preliminary data.</text>
</comment>
<feature type="chain" id="PRO_5043572186" evidence="1">
    <location>
        <begin position="22"/>
        <end position="73"/>
    </location>
</feature>
<sequence>MNTKFSWIFVALLVSSFVCWSSTFAPGQHNPKMRYGKRHFVPQSNRANEYLPRAWLKKSVEDTAKKQFKARLE</sequence>
<feature type="signal peptide" evidence="1">
    <location>
        <begin position="1"/>
        <end position="21"/>
    </location>
</feature>
<dbReference type="Proteomes" id="UP001159428">
    <property type="component" value="Unassembled WGS sequence"/>
</dbReference>